<reference evidence="6 7" key="1">
    <citation type="journal article" date="2019" name="Nat. Ecol. Evol.">
        <title>Megaphylogeny resolves global patterns of mushroom evolution.</title>
        <authorList>
            <person name="Varga T."/>
            <person name="Krizsan K."/>
            <person name="Foldi C."/>
            <person name="Dima B."/>
            <person name="Sanchez-Garcia M."/>
            <person name="Sanchez-Ramirez S."/>
            <person name="Szollosi G.J."/>
            <person name="Szarkandi J.G."/>
            <person name="Papp V."/>
            <person name="Albert L."/>
            <person name="Andreopoulos W."/>
            <person name="Angelini C."/>
            <person name="Antonin V."/>
            <person name="Barry K.W."/>
            <person name="Bougher N.L."/>
            <person name="Buchanan P."/>
            <person name="Buyck B."/>
            <person name="Bense V."/>
            <person name="Catcheside P."/>
            <person name="Chovatia M."/>
            <person name="Cooper J."/>
            <person name="Damon W."/>
            <person name="Desjardin D."/>
            <person name="Finy P."/>
            <person name="Geml J."/>
            <person name="Haridas S."/>
            <person name="Hughes K."/>
            <person name="Justo A."/>
            <person name="Karasinski D."/>
            <person name="Kautmanova I."/>
            <person name="Kiss B."/>
            <person name="Kocsube S."/>
            <person name="Kotiranta H."/>
            <person name="LaButti K.M."/>
            <person name="Lechner B.E."/>
            <person name="Liimatainen K."/>
            <person name="Lipzen A."/>
            <person name="Lukacs Z."/>
            <person name="Mihaltcheva S."/>
            <person name="Morgado L.N."/>
            <person name="Niskanen T."/>
            <person name="Noordeloos M.E."/>
            <person name="Ohm R.A."/>
            <person name="Ortiz-Santana B."/>
            <person name="Ovrebo C."/>
            <person name="Racz N."/>
            <person name="Riley R."/>
            <person name="Savchenko A."/>
            <person name="Shiryaev A."/>
            <person name="Soop K."/>
            <person name="Spirin V."/>
            <person name="Szebenyi C."/>
            <person name="Tomsovsky M."/>
            <person name="Tulloss R.E."/>
            <person name="Uehling J."/>
            <person name="Grigoriev I.V."/>
            <person name="Vagvolgyi C."/>
            <person name="Papp T."/>
            <person name="Martin F.M."/>
            <person name="Miettinen O."/>
            <person name="Hibbett D.S."/>
            <person name="Nagy L.G."/>
        </authorList>
    </citation>
    <scope>NUCLEOTIDE SEQUENCE [LARGE SCALE GENOMIC DNA]</scope>
    <source>
        <strain evidence="6 7">FP101781</strain>
    </source>
</reference>
<evidence type="ECO:0000256" key="1">
    <source>
        <dbReference type="ARBA" id="ARBA00022679"/>
    </source>
</evidence>
<gene>
    <name evidence="6" type="ORF">FA13DRAFT_1640206</name>
</gene>
<dbReference type="Pfam" id="PF00069">
    <property type="entry name" value="Pkinase"/>
    <property type="match status" value="1"/>
</dbReference>
<evidence type="ECO:0000259" key="5">
    <source>
        <dbReference type="PROSITE" id="PS50011"/>
    </source>
</evidence>
<keyword evidence="4" id="KW-0067">ATP-binding</keyword>
<evidence type="ECO:0000256" key="4">
    <source>
        <dbReference type="ARBA" id="ARBA00022840"/>
    </source>
</evidence>
<dbReference type="SUPFAM" id="SSF56112">
    <property type="entry name" value="Protein kinase-like (PK-like)"/>
    <property type="match status" value="1"/>
</dbReference>
<keyword evidence="2" id="KW-0547">Nucleotide-binding</keyword>
<dbReference type="InterPro" id="IPR008271">
    <property type="entry name" value="Ser/Thr_kinase_AS"/>
</dbReference>
<keyword evidence="3 6" id="KW-0418">Kinase</keyword>
<evidence type="ECO:0000256" key="2">
    <source>
        <dbReference type="ARBA" id="ARBA00022741"/>
    </source>
</evidence>
<dbReference type="InterPro" id="IPR000719">
    <property type="entry name" value="Prot_kinase_dom"/>
</dbReference>
<dbReference type="EMBL" id="QPFP01000080">
    <property type="protein sequence ID" value="TEB23289.1"/>
    <property type="molecule type" value="Genomic_DNA"/>
</dbReference>
<dbReference type="OrthoDB" id="4062651at2759"/>
<dbReference type="GO" id="GO:0004674">
    <property type="term" value="F:protein serine/threonine kinase activity"/>
    <property type="evidence" value="ECO:0007669"/>
    <property type="project" value="TreeGrafter"/>
</dbReference>
<dbReference type="Proteomes" id="UP000298030">
    <property type="component" value="Unassembled WGS sequence"/>
</dbReference>
<dbReference type="PANTHER" id="PTHR44329">
    <property type="entry name" value="SERINE/THREONINE-PROTEIN KINASE TNNI3K-RELATED"/>
    <property type="match status" value="1"/>
</dbReference>
<evidence type="ECO:0000313" key="7">
    <source>
        <dbReference type="Proteomes" id="UP000298030"/>
    </source>
</evidence>
<name>A0A4Y7SPW4_COPMI</name>
<dbReference type="InterPro" id="IPR011009">
    <property type="entry name" value="Kinase-like_dom_sf"/>
</dbReference>
<evidence type="ECO:0000313" key="6">
    <source>
        <dbReference type="EMBL" id="TEB23289.1"/>
    </source>
</evidence>
<protein>
    <submittedName>
        <fullName evidence="6">Kinase-like protein</fullName>
    </submittedName>
</protein>
<accession>A0A4Y7SPW4</accession>
<dbReference type="InterPro" id="IPR051681">
    <property type="entry name" value="Ser/Thr_Kinases-Pseudokinases"/>
</dbReference>
<dbReference type="PANTHER" id="PTHR44329:SF288">
    <property type="entry name" value="MITOGEN-ACTIVATED PROTEIN KINASE KINASE KINASE 20"/>
    <property type="match status" value="1"/>
</dbReference>
<organism evidence="6 7">
    <name type="scientific">Coprinellus micaceus</name>
    <name type="common">Glistening ink-cap mushroom</name>
    <name type="synonym">Coprinus micaceus</name>
    <dbReference type="NCBI Taxonomy" id="71717"/>
    <lineage>
        <taxon>Eukaryota</taxon>
        <taxon>Fungi</taxon>
        <taxon>Dikarya</taxon>
        <taxon>Basidiomycota</taxon>
        <taxon>Agaricomycotina</taxon>
        <taxon>Agaricomycetes</taxon>
        <taxon>Agaricomycetidae</taxon>
        <taxon>Agaricales</taxon>
        <taxon>Agaricineae</taxon>
        <taxon>Psathyrellaceae</taxon>
        <taxon>Coprinellus</taxon>
    </lineage>
</organism>
<dbReference type="PROSITE" id="PS00108">
    <property type="entry name" value="PROTEIN_KINASE_ST"/>
    <property type="match status" value="1"/>
</dbReference>
<dbReference type="Gene3D" id="1.10.510.10">
    <property type="entry name" value="Transferase(Phosphotransferase) domain 1"/>
    <property type="match status" value="1"/>
</dbReference>
<dbReference type="AlphaFoldDB" id="A0A4Y7SPW4"/>
<dbReference type="PROSITE" id="PS50011">
    <property type="entry name" value="PROTEIN_KINASE_DOM"/>
    <property type="match status" value="1"/>
</dbReference>
<proteinExistence type="predicted"/>
<feature type="non-terminal residue" evidence="6">
    <location>
        <position position="1"/>
    </location>
</feature>
<dbReference type="STRING" id="71717.A0A4Y7SPW4"/>
<comment type="caution">
    <text evidence="6">The sequence shown here is derived from an EMBL/GenBank/DDBJ whole genome shotgun (WGS) entry which is preliminary data.</text>
</comment>
<feature type="domain" description="Protein kinase" evidence="5">
    <location>
        <begin position="1"/>
        <end position="170"/>
    </location>
</feature>
<keyword evidence="1" id="KW-0808">Transferase</keyword>
<keyword evidence="7" id="KW-1185">Reference proteome</keyword>
<sequence>GVADGLRYLHTLEPPIVHGDLKGCNTLVTDDGHAIITDFGLSRIIEEYSAPTGFTTTTFGGSIRHCAPELLFDPTVNECHIQLMSSPLTFHSMQLFTGLNPYPDDRYDWNIVKSFTSHQIPSTKRVSDGRDRWLKKSTQVYKLLRQCWSFNPNVRPTIQVITQELQNSTMAAEGGF</sequence>
<dbReference type="GO" id="GO:0005524">
    <property type="term" value="F:ATP binding"/>
    <property type="evidence" value="ECO:0007669"/>
    <property type="project" value="UniProtKB-KW"/>
</dbReference>
<evidence type="ECO:0000256" key="3">
    <source>
        <dbReference type="ARBA" id="ARBA00022777"/>
    </source>
</evidence>